<dbReference type="RefSeq" id="WP_093561135.1">
    <property type="nucleotide sequence ID" value="NZ_FPBO01000057.1"/>
</dbReference>
<dbReference type="EMBL" id="FPBO01000057">
    <property type="protein sequence ID" value="SFV16946.1"/>
    <property type="molecule type" value="Genomic_DNA"/>
</dbReference>
<protein>
    <submittedName>
        <fullName evidence="1">Putative baseplate assembly protein</fullName>
    </submittedName>
</protein>
<accession>A0A1I7M4S3</accession>
<dbReference type="AlphaFoldDB" id="A0A1I7M4S3"/>
<proteinExistence type="predicted"/>
<dbReference type="OrthoDB" id="9796131at2"/>
<dbReference type="Proteomes" id="UP000199391">
    <property type="component" value="Unassembled WGS sequence"/>
</dbReference>
<organism evidence="1 2">
    <name type="scientific">Pseudoduganella namucuonensis</name>
    <dbReference type="NCBI Taxonomy" id="1035707"/>
    <lineage>
        <taxon>Bacteria</taxon>
        <taxon>Pseudomonadati</taxon>
        <taxon>Pseudomonadota</taxon>
        <taxon>Betaproteobacteria</taxon>
        <taxon>Burkholderiales</taxon>
        <taxon>Oxalobacteraceae</taxon>
        <taxon>Telluria group</taxon>
        <taxon>Pseudoduganella</taxon>
    </lineage>
</organism>
<evidence type="ECO:0000313" key="1">
    <source>
        <dbReference type="EMBL" id="SFV16946.1"/>
    </source>
</evidence>
<dbReference type="NCBIfam" id="TIGR02243">
    <property type="entry name" value="putative baseplate assembly protein"/>
    <property type="match status" value="1"/>
</dbReference>
<sequence>MPLIVPVLDDRGFEQLRKELVDRIRVFNPEWTDHNRSDPAITLLELFAYLGEGLQFRFNQIPEATQLAFLRLLDLPLLPARAATALLRCRTQAAGGVAVYGGDQVKAGKTVFTVRHDASLWPLDCVAVARQRLLAEDSGAALQEFVQGLDEELHVAVQASIDAIAAAQPGVEQVAPYRNAVLEPDASTRPVDFANTVDGCVWIAVLKDYPEPASPATHLQLAPGRALSLSLGFAPASEYPLLEEVQACPGTGGRRAPSLEWRASALALKADGTPRYLPVRVAGDTSGGFTQEGVLRLELPADLAQLGVPAAPPELAGSGEFPPVLDDDRAERLWFWLRAWRGDASRIGPVKLLTLNALAVEQSVAALPELLGGGNGQPGQQFQLSNRPLLPDARYPVELQVEESGVWADWQQREDLDASDALDRHFTVDAEAGTVHFGERFPQIGERVRVMKYRHGGGAVGNVPPGAISKFGDLAGPPPVPPMQRPGSDVKLSNPLPAQGGVDGESLEAALRRIPGELRRRGRAVTRDDFRELAMMTPGVELGRAECLPLFHAPDRSSPRAGTVSVMVWPARDAAHPNAPVPDRYQLRRVCEWLDTKRLITTELFVIPPTYRRIAIALAVKVRDGYGLDAVRDWVELILRQYLAPLPPYGPEGGGWPLGRRVLDRELEGVAMQVEGVEYVEGLRLAGFQAGAWQELQAVPMMAWEVPEVAAVSVVDEQTPVPDPARGIGPPPTTPAVAVPVFKEEC</sequence>
<evidence type="ECO:0000313" key="2">
    <source>
        <dbReference type="Proteomes" id="UP000199391"/>
    </source>
</evidence>
<dbReference type="STRING" id="1035707.SAMN05216552_10573"/>
<keyword evidence="2" id="KW-1185">Reference proteome</keyword>
<name>A0A1I7M4S3_9BURK</name>
<dbReference type="InterPro" id="IPR011749">
    <property type="entry name" value="CHP02243"/>
</dbReference>
<gene>
    <name evidence="1" type="ORF">SAMN05216552_10573</name>
</gene>
<reference evidence="2" key="1">
    <citation type="submission" date="2016-10" db="EMBL/GenBank/DDBJ databases">
        <authorList>
            <person name="Varghese N."/>
            <person name="Submissions S."/>
        </authorList>
    </citation>
    <scope>NUCLEOTIDE SEQUENCE [LARGE SCALE GENOMIC DNA]</scope>
    <source>
        <strain evidence="2">CGMCC 1.11014</strain>
    </source>
</reference>